<proteinExistence type="predicted"/>
<dbReference type="EMBL" id="CP111018">
    <property type="protein sequence ID" value="WAR09790.1"/>
    <property type="molecule type" value="Genomic_DNA"/>
</dbReference>
<keyword evidence="2" id="KW-1185">Reference proteome</keyword>
<evidence type="ECO:0008006" key="3">
    <source>
        <dbReference type="Google" id="ProtNLM"/>
    </source>
</evidence>
<organism evidence="1 2">
    <name type="scientific">Mya arenaria</name>
    <name type="common">Soft-shell clam</name>
    <dbReference type="NCBI Taxonomy" id="6604"/>
    <lineage>
        <taxon>Eukaryota</taxon>
        <taxon>Metazoa</taxon>
        <taxon>Spiralia</taxon>
        <taxon>Lophotrochozoa</taxon>
        <taxon>Mollusca</taxon>
        <taxon>Bivalvia</taxon>
        <taxon>Autobranchia</taxon>
        <taxon>Heteroconchia</taxon>
        <taxon>Euheterodonta</taxon>
        <taxon>Imparidentia</taxon>
        <taxon>Neoheterodontei</taxon>
        <taxon>Myida</taxon>
        <taxon>Myoidea</taxon>
        <taxon>Myidae</taxon>
        <taxon>Mya</taxon>
    </lineage>
</organism>
<sequence>MFLTKNGTRTNSGKIGIVITDGVSNIEYHKIRMLHSGKIGIVITDGLNNTKELGNIAGSLENRININDFEELDRKIDQSFRSVCNEVLGAIKKAKRPSQYVAFAETKYCLRNVMFTPFYGDRRNTQKIAVMESDGQQSFDRVRVRNEIQKVNKA</sequence>
<dbReference type="InterPro" id="IPR036465">
    <property type="entry name" value="vWFA_dom_sf"/>
</dbReference>
<evidence type="ECO:0000313" key="1">
    <source>
        <dbReference type="EMBL" id="WAR09790.1"/>
    </source>
</evidence>
<gene>
    <name evidence="1" type="ORF">MAR_034866</name>
</gene>
<evidence type="ECO:0000313" key="2">
    <source>
        <dbReference type="Proteomes" id="UP001164746"/>
    </source>
</evidence>
<accession>A0ABY7EKR7</accession>
<dbReference type="Proteomes" id="UP001164746">
    <property type="component" value="Chromosome 7"/>
</dbReference>
<name>A0ABY7EKR7_MYAAR</name>
<reference evidence="1" key="1">
    <citation type="submission" date="2022-11" db="EMBL/GenBank/DDBJ databases">
        <title>Centuries of genome instability and evolution in soft-shell clam transmissible cancer (bioRxiv).</title>
        <authorList>
            <person name="Hart S.F.M."/>
            <person name="Yonemitsu M.A."/>
            <person name="Giersch R.M."/>
            <person name="Beal B.F."/>
            <person name="Arriagada G."/>
            <person name="Davis B.W."/>
            <person name="Ostrander E.A."/>
            <person name="Goff S.P."/>
            <person name="Metzger M.J."/>
        </authorList>
    </citation>
    <scope>NUCLEOTIDE SEQUENCE</scope>
    <source>
        <strain evidence="1">MELC-2E11</strain>
        <tissue evidence="1">Siphon/mantle</tissue>
    </source>
</reference>
<dbReference type="Gene3D" id="3.40.50.410">
    <property type="entry name" value="von Willebrand factor, type A domain"/>
    <property type="match status" value="1"/>
</dbReference>
<protein>
    <recommendedName>
        <fullName evidence="3">VWFA domain-containing protein</fullName>
    </recommendedName>
</protein>
<dbReference type="SUPFAM" id="SSF53300">
    <property type="entry name" value="vWA-like"/>
    <property type="match status" value="1"/>
</dbReference>